<organism evidence="1 2">
    <name type="scientific">Pyrobaculum spherical virus 2</name>
    <dbReference type="NCBI Taxonomy" id="2730632"/>
    <lineage>
        <taxon>Viruses</taxon>
        <taxon>Viruses incertae sedis</taxon>
        <taxon>Globuloviridae</taxon>
        <taxon>Alphaglobulovirus</taxon>
        <taxon>Alphaglobulovirus pozzuoliense</taxon>
    </lineage>
</organism>
<name>A0A6M3VYY9_9VIRU</name>
<protein>
    <submittedName>
        <fullName evidence="1">Uncharacterized protein</fullName>
    </submittedName>
</protein>
<gene>
    <name evidence="1" type="ORF">PSV2_gp30</name>
</gene>
<reference evidence="1 2" key="1">
    <citation type="journal article" date="2020" name="ISME J.">
        <title>New virus isolates from Italian hydrothermal environments underscore the biogeographic pattern in archaeal virus communities.</title>
        <authorList>
            <person name="Baquero D.P."/>
            <person name="Contursi P."/>
            <person name="Piochi M."/>
            <person name="Bartolucci S."/>
            <person name="Liu Y."/>
            <person name="Cvirkaite-Krupovic V."/>
            <person name="Prangishvili D."/>
            <person name="Krupovic M."/>
        </authorList>
    </citation>
    <scope>NUCLEOTIDE SEQUENCE [LARGE SCALE GENOMIC DNA]</scope>
    <source>
        <strain evidence="1">10</strain>
    </source>
</reference>
<evidence type="ECO:0000313" key="1">
    <source>
        <dbReference type="EMBL" id="QJF12442.1"/>
    </source>
</evidence>
<dbReference type="EMBL" id="MN876845">
    <property type="protein sequence ID" value="QJF12442.1"/>
    <property type="molecule type" value="Genomic_DNA"/>
</dbReference>
<dbReference type="Proteomes" id="UP000501879">
    <property type="component" value="Segment"/>
</dbReference>
<sequence>MINNTNYVVVGGVKIWRIGDKYLIEKKRSYFARLYKSVLDIVSEKPVTSNYIVKTANVHKHVLYTLEGLIHKFDMGAFFVWYKDPIASISQLLKLGYYPKDYTLKLVHTIAKHICNCDAKSHTFSVSVKTLRNIYNLNAHHRIIGHILLKLTEEIGGQPIPRRNGYVYVFDKYKVSAWCAKTW</sequence>
<keyword evidence="2" id="KW-1185">Reference proteome</keyword>
<evidence type="ECO:0000313" key="2">
    <source>
        <dbReference type="Proteomes" id="UP000501879"/>
    </source>
</evidence>
<accession>A0A6M3VYY9</accession>
<proteinExistence type="predicted"/>